<proteinExistence type="predicted"/>
<feature type="region of interest" description="Disordered" evidence="1">
    <location>
        <begin position="704"/>
        <end position="733"/>
    </location>
</feature>
<reference evidence="3 4" key="1">
    <citation type="submission" date="2024-01" db="EMBL/GenBank/DDBJ databases">
        <title>A telomere-to-telomere, gap-free genome of sweet tea (Lithocarpus litseifolius).</title>
        <authorList>
            <person name="Zhou J."/>
        </authorList>
    </citation>
    <scope>NUCLEOTIDE SEQUENCE [LARGE SCALE GENOMIC DNA]</scope>
    <source>
        <strain evidence="3">Zhou-2022a</strain>
        <tissue evidence="3">Leaf</tissue>
    </source>
</reference>
<dbReference type="Proteomes" id="UP001459277">
    <property type="component" value="Unassembled WGS sequence"/>
</dbReference>
<feature type="region of interest" description="Disordered" evidence="1">
    <location>
        <begin position="589"/>
        <end position="626"/>
    </location>
</feature>
<dbReference type="EMBL" id="JAZDWU010000005">
    <property type="protein sequence ID" value="KAL0000876.1"/>
    <property type="molecule type" value="Genomic_DNA"/>
</dbReference>
<dbReference type="Pfam" id="PF10536">
    <property type="entry name" value="PMD"/>
    <property type="match status" value="1"/>
</dbReference>
<gene>
    <name evidence="3" type="ORF">SO802_014657</name>
</gene>
<feature type="region of interest" description="Disordered" evidence="1">
    <location>
        <begin position="474"/>
        <end position="510"/>
    </location>
</feature>
<evidence type="ECO:0000256" key="1">
    <source>
        <dbReference type="SAM" id="MobiDB-lite"/>
    </source>
</evidence>
<evidence type="ECO:0000313" key="3">
    <source>
        <dbReference type="EMBL" id="KAL0000876.1"/>
    </source>
</evidence>
<organism evidence="3 4">
    <name type="scientific">Lithocarpus litseifolius</name>
    <dbReference type="NCBI Taxonomy" id="425828"/>
    <lineage>
        <taxon>Eukaryota</taxon>
        <taxon>Viridiplantae</taxon>
        <taxon>Streptophyta</taxon>
        <taxon>Embryophyta</taxon>
        <taxon>Tracheophyta</taxon>
        <taxon>Spermatophyta</taxon>
        <taxon>Magnoliopsida</taxon>
        <taxon>eudicotyledons</taxon>
        <taxon>Gunneridae</taxon>
        <taxon>Pentapetalae</taxon>
        <taxon>rosids</taxon>
        <taxon>fabids</taxon>
        <taxon>Fagales</taxon>
        <taxon>Fagaceae</taxon>
        <taxon>Lithocarpus</taxon>
    </lineage>
</organism>
<evidence type="ECO:0000313" key="4">
    <source>
        <dbReference type="Proteomes" id="UP001459277"/>
    </source>
</evidence>
<dbReference type="InterPro" id="IPR019557">
    <property type="entry name" value="AminoTfrase-like_pln_mobile"/>
</dbReference>
<dbReference type="PANTHER" id="PTHR46033">
    <property type="entry name" value="PROTEIN MAIN-LIKE 2"/>
    <property type="match status" value="1"/>
</dbReference>
<dbReference type="AlphaFoldDB" id="A0AAW2CWR4"/>
<feature type="compositionally biased region" description="Low complexity" evidence="1">
    <location>
        <begin position="656"/>
        <end position="666"/>
    </location>
</feature>
<dbReference type="InterPro" id="IPR044824">
    <property type="entry name" value="MAIN-like"/>
</dbReference>
<protein>
    <recommendedName>
        <fullName evidence="2">Aminotransferase-like plant mobile domain-containing protein</fullName>
    </recommendedName>
</protein>
<dbReference type="GO" id="GO:0010073">
    <property type="term" value="P:meristem maintenance"/>
    <property type="evidence" value="ECO:0007669"/>
    <property type="project" value="InterPro"/>
</dbReference>
<feature type="domain" description="Aminotransferase-like plant mobile" evidence="2">
    <location>
        <begin position="95"/>
        <end position="459"/>
    </location>
</feature>
<dbReference type="PANTHER" id="PTHR46033:SF67">
    <property type="entry name" value="AMINOTRANSFERASE-LIKE, PLANT MOBILE DOMAIN FAMILY PROTEIN"/>
    <property type="match status" value="1"/>
</dbReference>
<comment type="caution">
    <text evidence="3">The sequence shown here is derived from an EMBL/GenBank/DDBJ whole genome shotgun (WGS) entry which is preliminary data.</text>
</comment>
<accession>A0AAW2CWR4</accession>
<feature type="compositionally biased region" description="Basic residues" evidence="1">
    <location>
        <begin position="490"/>
        <end position="501"/>
    </location>
</feature>
<evidence type="ECO:0000259" key="2">
    <source>
        <dbReference type="Pfam" id="PF10536"/>
    </source>
</evidence>
<name>A0AAW2CWR4_9ROSI</name>
<sequence>MDDTSDAIVEIREELMVSSTGGKPTLRIAHFLTPTIKGPDFNLPPVASSSLPPYFEPQKLPLRVSFWGWRYPQNIWKTWVEKMASLHQATWKKAGIYEAVLNSTYQIRRDNDLVFGFGERWCSETNTFIFRWGEATITLEDIMVLGGYSVFGDSVFCPVETEEQKEIENSLKETRREICRTKAKKACQSKWLKKFMDSGSEFEHEAFLSYWLSRYVLQNSSQTICECAFSIAIRLARGREIALAPAVLASIYRDLSLFKEKIIASAESVPFRGDEDGVLELGIVSPFHLVQIWVWERFLELRPNPNVIYNGDPIMAKWDKVNGSKIASVRSALDSCGESFLWRPYAMAVNDCNFPKFYAAEKEKYISVGPGLDEELQSFARCLRVSELVGLGCIEQYLPHRVAMQFGMDQDLPGCVARKNKTPKIAWNHYSEPTRKMELYIPSRHFKGYVTVRYLEWWKQSIIGQKDASIGAVSQEGKKGTNNSSIPSKSSKKPHKAAKGKMKSDDLHVTPGFSNRFGVGHCNDEDGLTIAERMKFTDKHKNFSNIQGQQDGEAGNSFSYFECLSSSSSDSGSVRKLGKKDVAKGVVECQRDSNSSRGRMIGNDGSVPPGFPPKSNRVDAGESDEEDELTLKQLLTSCDTNSGVGNGMSGNGKPLSSAKSHVLSSSTAEKGKVGKIKSLMDPVVKIMHGEAVMGSARDSIEVTNKSKEGSEEFSMESINGIEGERSSSCTLDQKPGLELEARISKLEKLVAELKAARFGYKFEKKSTKDGLTRP</sequence>
<feature type="region of interest" description="Disordered" evidence="1">
    <location>
        <begin position="640"/>
        <end position="669"/>
    </location>
</feature>
<keyword evidence="4" id="KW-1185">Reference proteome</keyword>